<reference evidence="4" key="1">
    <citation type="submission" date="2022-01" db="EMBL/GenBank/DDBJ databases">
        <authorList>
            <person name="Criscuolo A."/>
        </authorList>
    </citation>
    <scope>NUCLEOTIDE SEQUENCE</scope>
    <source>
        <strain evidence="4">CIP111893</strain>
    </source>
</reference>
<sequence>MYCTACGTKNEETSKFCSSCGHSLQGSAPEKQAPARATDGIQGTPPAMSPPAPTSAPTLEAAPAPIPVPGPAPISGGGKNKTIVAVVAVIIIAAIVYYFVQNNSGTSFAYQGVKIGDSFDKAKEKLGASEMEDSDGPFGVKTYTFEDGEVEVLVQNDEVQGLMLEGEGQRLDNGIVVGRSTIKDIIKKYGEGNLRHIPDEDAMIFYLGKDLIIGFEIDSYGEGFFEEDVIAEIQGVAKDTLERLSGEDFEKTLKDMPLKYKKGSSESATE</sequence>
<dbReference type="InterPro" id="IPR026870">
    <property type="entry name" value="Zinc_ribbon_dom"/>
</dbReference>
<name>A0ABM9BUQ7_9BACL</name>
<keyword evidence="2" id="KW-0472">Membrane</keyword>
<evidence type="ECO:0000313" key="4">
    <source>
        <dbReference type="EMBL" id="CAH1193508.1"/>
    </source>
</evidence>
<dbReference type="Pfam" id="PF13240">
    <property type="entry name" value="Zn_Ribbon_1"/>
    <property type="match status" value="1"/>
</dbReference>
<feature type="domain" description="Zinc-ribbon" evidence="3">
    <location>
        <begin position="2"/>
        <end position="24"/>
    </location>
</feature>
<organism evidence="4 5">
    <name type="scientific">Paenibacillus plantiphilus</name>
    <dbReference type="NCBI Taxonomy" id="2905650"/>
    <lineage>
        <taxon>Bacteria</taxon>
        <taxon>Bacillati</taxon>
        <taxon>Bacillota</taxon>
        <taxon>Bacilli</taxon>
        <taxon>Bacillales</taxon>
        <taxon>Paenibacillaceae</taxon>
        <taxon>Paenibacillus</taxon>
    </lineage>
</organism>
<comment type="caution">
    <text evidence="4">The sequence shown here is derived from an EMBL/GenBank/DDBJ whole genome shotgun (WGS) entry which is preliminary data.</text>
</comment>
<accession>A0ABM9BUQ7</accession>
<keyword evidence="5" id="KW-1185">Reference proteome</keyword>
<evidence type="ECO:0000313" key="5">
    <source>
        <dbReference type="Proteomes" id="UP000838686"/>
    </source>
</evidence>
<dbReference type="RefSeq" id="WP_236338724.1">
    <property type="nucleotide sequence ID" value="NZ_CAKMMF010000002.1"/>
</dbReference>
<dbReference type="EMBL" id="CAKMMF010000002">
    <property type="protein sequence ID" value="CAH1193508.1"/>
    <property type="molecule type" value="Genomic_DNA"/>
</dbReference>
<evidence type="ECO:0000259" key="3">
    <source>
        <dbReference type="Pfam" id="PF13240"/>
    </source>
</evidence>
<feature type="region of interest" description="Disordered" evidence="1">
    <location>
        <begin position="26"/>
        <end position="61"/>
    </location>
</feature>
<proteinExistence type="predicted"/>
<feature type="transmembrane region" description="Helical" evidence="2">
    <location>
        <begin position="82"/>
        <end position="100"/>
    </location>
</feature>
<keyword evidence="2" id="KW-0812">Transmembrane</keyword>
<evidence type="ECO:0000256" key="2">
    <source>
        <dbReference type="SAM" id="Phobius"/>
    </source>
</evidence>
<keyword evidence="2" id="KW-1133">Transmembrane helix</keyword>
<protein>
    <recommendedName>
        <fullName evidence="3">Zinc-ribbon domain-containing protein</fullName>
    </recommendedName>
</protein>
<dbReference type="Proteomes" id="UP000838686">
    <property type="component" value="Unassembled WGS sequence"/>
</dbReference>
<gene>
    <name evidence="4" type="ORF">PAECIP111893_00480</name>
</gene>
<evidence type="ECO:0000256" key="1">
    <source>
        <dbReference type="SAM" id="MobiDB-lite"/>
    </source>
</evidence>